<dbReference type="InterPro" id="IPR036513">
    <property type="entry name" value="STAS_dom_sf"/>
</dbReference>
<dbReference type="InterPro" id="IPR002645">
    <property type="entry name" value="STAS_dom"/>
</dbReference>
<dbReference type="PROSITE" id="PS50801">
    <property type="entry name" value="STAS"/>
    <property type="match status" value="1"/>
</dbReference>
<protein>
    <submittedName>
        <fullName evidence="2">STAS domain-containing protein</fullName>
    </submittedName>
</protein>
<dbReference type="EMBL" id="CP071872">
    <property type="protein sequence ID" value="UNM16338.1"/>
    <property type="molecule type" value="Genomic_DNA"/>
</dbReference>
<evidence type="ECO:0000313" key="3">
    <source>
        <dbReference type="Proteomes" id="UP000828924"/>
    </source>
</evidence>
<evidence type="ECO:0000313" key="2">
    <source>
        <dbReference type="EMBL" id="UNM16338.1"/>
    </source>
</evidence>
<accession>A0ABY3WUK4</accession>
<dbReference type="Pfam" id="PF13466">
    <property type="entry name" value="STAS_2"/>
    <property type="match status" value="1"/>
</dbReference>
<dbReference type="InterPro" id="IPR058548">
    <property type="entry name" value="MlaB-like_STAS"/>
</dbReference>
<feature type="domain" description="STAS" evidence="1">
    <location>
        <begin position="1"/>
        <end position="63"/>
    </location>
</feature>
<dbReference type="Gene3D" id="3.30.750.24">
    <property type="entry name" value="STAS domain"/>
    <property type="match status" value="1"/>
</dbReference>
<keyword evidence="3" id="KW-1185">Reference proteome</keyword>
<dbReference type="SUPFAM" id="SSF52091">
    <property type="entry name" value="SpoIIaa-like"/>
    <property type="match status" value="1"/>
</dbReference>
<proteinExistence type="predicted"/>
<organism evidence="2 3">
    <name type="scientific">Streptomyces formicae</name>
    <dbReference type="NCBI Taxonomy" id="1616117"/>
    <lineage>
        <taxon>Bacteria</taxon>
        <taxon>Bacillati</taxon>
        <taxon>Actinomycetota</taxon>
        <taxon>Actinomycetes</taxon>
        <taxon>Kitasatosporales</taxon>
        <taxon>Streptomycetaceae</taxon>
        <taxon>Streptomyces</taxon>
    </lineage>
</organism>
<reference evidence="2 3" key="1">
    <citation type="submission" date="2021-03" db="EMBL/GenBank/DDBJ databases">
        <title>Complete genome of Streptomyces formicae strain 1H-GS9 (DSM 100524).</title>
        <authorList>
            <person name="Atanasov K.E."/>
            <person name="Altabella T."/>
            <person name="Ferrer A."/>
        </authorList>
    </citation>
    <scope>NUCLEOTIDE SEQUENCE [LARGE SCALE GENOMIC DNA]</scope>
    <source>
        <strain evidence="2 3">1H-GS9</strain>
    </source>
</reference>
<evidence type="ECO:0000259" key="1">
    <source>
        <dbReference type="PROSITE" id="PS50801"/>
    </source>
</evidence>
<gene>
    <name evidence="2" type="ORF">J4032_04720</name>
</gene>
<name>A0ABY3WUK4_9ACTN</name>
<dbReference type="Proteomes" id="UP000828924">
    <property type="component" value="Chromosome"/>
</dbReference>
<sequence>MDPDAGTDAAGEVICDAGGLTVADLTAVNAIARLRLTARRLGRCLRLRNAAPELLALLDFVGLGGDDPDRPAVLTPPG</sequence>